<proteinExistence type="predicted"/>
<keyword evidence="2" id="KW-1185">Reference proteome</keyword>
<protein>
    <submittedName>
        <fullName evidence="1">Uncharacterized protein</fullName>
    </submittedName>
</protein>
<evidence type="ECO:0000313" key="2">
    <source>
        <dbReference type="Proteomes" id="UP000729733"/>
    </source>
</evidence>
<dbReference type="EMBL" id="JADWDC010000012">
    <property type="protein sequence ID" value="MCC0176778.1"/>
    <property type="molecule type" value="Genomic_DNA"/>
</dbReference>
<comment type="caution">
    <text evidence="1">The sequence shown here is derived from an EMBL/GenBank/DDBJ whole genome shotgun (WGS) entry which is preliminary data.</text>
</comment>
<name>A0A964BNP3_9CYAN</name>
<reference evidence="1" key="1">
    <citation type="journal article" date="2021" name="Antonie Van Leeuwenhoek">
        <title>Draft genome and description of Waterburya agarophytonicola gen. nov. sp. nov. (Pleurocapsales, Cyanobacteria): a seaweed symbiont.</title>
        <authorList>
            <person name="Bonthond G."/>
            <person name="Shalygin S."/>
            <person name="Bayer T."/>
            <person name="Weinberger F."/>
        </authorList>
    </citation>
    <scope>NUCLEOTIDE SEQUENCE</scope>
    <source>
        <strain evidence="1">KI4</strain>
    </source>
</reference>
<dbReference type="RefSeq" id="WP_229639816.1">
    <property type="nucleotide sequence ID" value="NZ_JADWDC010000012.1"/>
</dbReference>
<accession>A0A964BNP3</accession>
<gene>
    <name evidence="1" type="ORF">I4641_07275</name>
</gene>
<sequence length="87" mass="9172">MSKIQFNELNNTSLEVLNSQEVSAVVGGRRSLNFNLGSFNDNRRQGNNLGISANVSVTNLQLDSSFAGGNSAWIGAGASIGVNQTNQ</sequence>
<evidence type="ECO:0000313" key="1">
    <source>
        <dbReference type="EMBL" id="MCC0176778.1"/>
    </source>
</evidence>
<organism evidence="1 2">
    <name type="scientific">Waterburya agarophytonicola KI4</name>
    <dbReference type="NCBI Taxonomy" id="2874699"/>
    <lineage>
        <taxon>Bacteria</taxon>
        <taxon>Bacillati</taxon>
        <taxon>Cyanobacteriota</taxon>
        <taxon>Cyanophyceae</taxon>
        <taxon>Pleurocapsales</taxon>
        <taxon>Hyellaceae</taxon>
        <taxon>Waterburya</taxon>
        <taxon>Waterburya agarophytonicola</taxon>
    </lineage>
</organism>
<dbReference type="AlphaFoldDB" id="A0A964BNP3"/>
<dbReference type="Proteomes" id="UP000729733">
    <property type="component" value="Unassembled WGS sequence"/>
</dbReference>